<dbReference type="PANTHER" id="PTHR33202:SF7">
    <property type="entry name" value="FERRIC UPTAKE REGULATION PROTEIN"/>
    <property type="match status" value="1"/>
</dbReference>
<keyword evidence="4" id="KW-0805">Transcription regulation</keyword>
<dbReference type="InterPro" id="IPR036390">
    <property type="entry name" value="WH_DNA-bd_sf"/>
</dbReference>
<name>A0A1I6IWZ0_9FIRM</name>
<feature type="binding site" evidence="7">
    <location>
        <position position="122"/>
    </location>
    <ligand>
        <name>Zn(2+)</name>
        <dbReference type="ChEBI" id="CHEBI:29105"/>
    </ligand>
</feature>
<evidence type="ECO:0000256" key="6">
    <source>
        <dbReference type="ARBA" id="ARBA00023163"/>
    </source>
</evidence>
<dbReference type="RefSeq" id="WP_092559801.1">
    <property type="nucleotide sequence ID" value="NZ_FOYZ01000004.1"/>
</dbReference>
<dbReference type="GO" id="GO:0000976">
    <property type="term" value="F:transcription cis-regulatory region binding"/>
    <property type="evidence" value="ECO:0007669"/>
    <property type="project" value="TreeGrafter"/>
</dbReference>
<feature type="binding site" evidence="8">
    <location>
        <position position="114"/>
    </location>
    <ligand>
        <name>Fe cation</name>
        <dbReference type="ChEBI" id="CHEBI:24875"/>
    </ligand>
</feature>
<dbReference type="Proteomes" id="UP000199659">
    <property type="component" value="Unassembled WGS sequence"/>
</dbReference>
<dbReference type="GO" id="GO:0008270">
    <property type="term" value="F:zinc ion binding"/>
    <property type="evidence" value="ECO:0007669"/>
    <property type="project" value="TreeGrafter"/>
</dbReference>
<accession>A0A1I6IWZ0</accession>
<evidence type="ECO:0000313" key="10">
    <source>
        <dbReference type="Proteomes" id="UP000199659"/>
    </source>
</evidence>
<dbReference type="OrthoDB" id="8659436at2"/>
<evidence type="ECO:0000256" key="4">
    <source>
        <dbReference type="ARBA" id="ARBA00023015"/>
    </source>
</evidence>
<evidence type="ECO:0000313" key="9">
    <source>
        <dbReference type="EMBL" id="SFR71266.1"/>
    </source>
</evidence>
<evidence type="ECO:0000256" key="1">
    <source>
        <dbReference type="ARBA" id="ARBA00007957"/>
    </source>
</evidence>
<dbReference type="InterPro" id="IPR036388">
    <property type="entry name" value="WH-like_DNA-bd_sf"/>
</dbReference>
<keyword evidence="10" id="KW-1185">Reference proteome</keyword>
<keyword evidence="7" id="KW-0479">Metal-binding</keyword>
<evidence type="ECO:0000256" key="7">
    <source>
        <dbReference type="PIRSR" id="PIRSR602481-1"/>
    </source>
</evidence>
<comment type="cofactor">
    <cofactor evidence="8">
        <name>Mn(2+)</name>
        <dbReference type="ChEBI" id="CHEBI:29035"/>
    </cofactor>
    <cofactor evidence="8">
        <name>Fe(2+)</name>
        <dbReference type="ChEBI" id="CHEBI:29033"/>
    </cofactor>
    <text evidence="8">Binds 1 Mn(2+) or Fe(2+) ion per subunit.</text>
</comment>
<feature type="binding site" evidence="7">
    <location>
        <position position="125"/>
    </location>
    <ligand>
        <name>Zn(2+)</name>
        <dbReference type="ChEBI" id="CHEBI:29105"/>
    </ligand>
</feature>
<dbReference type="STRING" id="37658.SAMN05661086_01206"/>
<dbReference type="InterPro" id="IPR043135">
    <property type="entry name" value="Fur_C"/>
</dbReference>
<proteinExistence type="inferred from homology"/>
<comment type="similarity">
    <text evidence="1">Belongs to the Fur family.</text>
</comment>
<dbReference type="GO" id="GO:0003700">
    <property type="term" value="F:DNA-binding transcription factor activity"/>
    <property type="evidence" value="ECO:0007669"/>
    <property type="project" value="InterPro"/>
</dbReference>
<dbReference type="Gene3D" id="3.30.1490.190">
    <property type="match status" value="1"/>
</dbReference>
<dbReference type="Pfam" id="PF01475">
    <property type="entry name" value="FUR"/>
    <property type="match status" value="1"/>
</dbReference>
<dbReference type="AlphaFoldDB" id="A0A1I6IWZ0"/>
<dbReference type="Gene3D" id="1.10.10.10">
    <property type="entry name" value="Winged helix-like DNA-binding domain superfamily/Winged helix DNA-binding domain"/>
    <property type="match status" value="1"/>
</dbReference>
<keyword evidence="5" id="KW-0238">DNA-binding</keyword>
<feature type="binding site" evidence="7">
    <location>
        <position position="85"/>
    </location>
    <ligand>
        <name>Zn(2+)</name>
        <dbReference type="ChEBI" id="CHEBI:29105"/>
    </ligand>
</feature>
<comment type="cofactor">
    <cofactor evidence="7">
        <name>Zn(2+)</name>
        <dbReference type="ChEBI" id="CHEBI:29105"/>
    </cofactor>
    <text evidence="7">Binds 1 zinc ion per subunit.</text>
</comment>
<evidence type="ECO:0000256" key="5">
    <source>
        <dbReference type="ARBA" id="ARBA00023125"/>
    </source>
</evidence>
<feature type="binding site" evidence="7">
    <location>
        <position position="82"/>
    </location>
    <ligand>
        <name>Zn(2+)</name>
        <dbReference type="ChEBI" id="CHEBI:29105"/>
    </ligand>
</feature>
<dbReference type="InterPro" id="IPR002481">
    <property type="entry name" value="FUR"/>
</dbReference>
<evidence type="ECO:0000256" key="3">
    <source>
        <dbReference type="ARBA" id="ARBA00022833"/>
    </source>
</evidence>
<gene>
    <name evidence="9" type="ORF">SAMN05661086_01206</name>
</gene>
<dbReference type="EMBL" id="FOYZ01000004">
    <property type="protein sequence ID" value="SFR71266.1"/>
    <property type="molecule type" value="Genomic_DNA"/>
</dbReference>
<keyword evidence="3 7" id="KW-0862">Zinc</keyword>
<feature type="binding site" evidence="8">
    <location>
        <position position="97"/>
    </location>
    <ligand>
        <name>Fe cation</name>
        <dbReference type="ChEBI" id="CHEBI:24875"/>
    </ligand>
</feature>
<dbReference type="CDD" id="cd07153">
    <property type="entry name" value="Fur_like"/>
    <property type="match status" value="1"/>
</dbReference>
<keyword evidence="6" id="KW-0804">Transcription</keyword>
<dbReference type="GO" id="GO:1900376">
    <property type="term" value="P:regulation of secondary metabolite biosynthetic process"/>
    <property type="evidence" value="ECO:0007669"/>
    <property type="project" value="TreeGrafter"/>
</dbReference>
<protein>
    <submittedName>
        <fullName evidence="9">Fur family transcriptional regulator, peroxide stress response regulator</fullName>
    </submittedName>
</protein>
<sequence>MAVIKFSRQREAIKSYLAQTTSHPTAATIYEELRTDHPNISLGTVYRNLNFLVEQGEILKISCDDGSDHFDGNTNPHYHFVCTSCHQVSDLDLPDMEHVNVLASANFAGKIVGHTTYFYGTCPQCLKQSQRVSDTVD</sequence>
<organism evidence="9 10">
    <name type="scientific">Anaeromicropila populeti</name>
    <dbReference type="NCBI Taxonomy" id="37658"/>
    <lineage>
        <taxon>Bacteria</taxon>
        <taxon>Bacillati</taxon>
        <taxon>Bacillota</taxon>
        <taxon>Clostridia</taxon>
        <taxon>Lachnospirales</taxon>
        <taxon>Lachnospiraceae</taxon>
        <taxon>Anaeromicropila</taxon>
    </lineage>
</organism>
<evidence type="ECO:0000256" key="2">
    <source>
        <dbReference type="ARBA" id="ARBA00022491"/>
    </source>
</evidence>
<dbReference type="SUPFAM" id="SSF46785">
    <property type="entry name" value="Winged helix' DNA-binding domain"/>
    <property type="match status" value="1"/>
</dbReference>
<dbReference type="PANTHER" id="PTHR33202">
    <property type="entry name" value="ZINC UPTAKE REGULATION PROTEIN"/>
    <property type="match status" value="1"/>
</dbReference>
<keyword evidence="8" id="KW-0408">Iron</keyword>
<evidence type="ECO:0000256" key="8">
    <source>
        <dbReference type="PIRSR" id="PIRSR602481-2"/>
    </source>
</evidence>
<dbReference type="GO" id="GO:0045892">
    <property type="term" value="P:negative regulation of DNA-templated transcription"/>
    <property type="evidence" value="ECO:0007669"/>
    <property type="project" value="TreeGrafter"/>
</dbReference>
<reference evidence="9 10" key="1">
    <citation type="submission" date="2016-10" db="EMBL/GenBank/DDBJ databases">
        <authorList>
            <person name="de Groot N.N."/>
        </authorList>
    </citation>
    <scope>NUCLEOTIDE SEQUENCE [LARGE SCALE GENOMIC DNA]</scope>
    <source>
        <strain evidence="9 10">743A</strain>
    </source>
</reference>
<keyword evidence="2" id="KW-0678">Repressor</keyword>